<comment type="caution">
    <text evidence="2">The sequence shown here is derived from an EMBL/GenBank/DDBJ whole genome shotgun (WGS) entry which is preliminary data.</text>
</comment>
<accession>A0A484G322</accession>
<dbReference type="Proteomes" id="UP000014480">
    <property type="component" value="Unassembled WGS sequence"/>
</dbReference>
<reference evidence="3" key="1">
    <citation type="journal article" date="2013" name="New Phytol.">
        <title>Comparative genomic and transcriptomic analyses reveal the hemibiotrophic stage shift of Colletotrichum fungi.</title>
        <authorList>
            <person name="Gan P."/>
            <person name="Ikeda K."/>
            <person name="Irieda H."/>
            <person name="Narusaka M."/>
            <person name="O'Connell R.J."/>
            <person name="Narusaka Y."/>
            <person name="Takano Y."/>
            <person name="Kubo Y."/>
            <person name="Shirasu K."/>
        </authorList>
    </citation>
    <scope>NUCLEOTIDE SEQUENCE [LARGE SCALE GENOMIC DNA]</scope>
    <source>
        <strain evidence="3">104-T / ATCC 96160 / CBS 514.97 / LARS 414 / MAFF 240422</strain>
    </source>
</reference>
<protein>
    <submittedName>
        <fullName evidence="2">Uncharacterized protein</fullName>
    </submittedName>
</protein>
<evidence type="ECO:0000313" key="2">
    <source>
        <dbReference type="EMBL" id="TDZ24558.1"/>
    </source>
</evidence>
<keyword evidence="3" id="KW-1185">Reference proteome</keyword>
<organism evidence="2 3">
    <name type="scientific">Colletotrichum orbiculare (strain 104-T / ATCC 96160 / CBS 514.97 / LARS 414 / MAFF 240422)</name>
    <name type="common">Cucumber anthracnose fungus</name>
    <name type="synonym">Colletotrichum lagenarium</name>
    <dbReference type="NCBI Taxonomy" id="1213857"/>
    <lineage>
        <taxon>Eukaryota</taxon>
        <taxon>Fungi</taxon>
        <taxon>Dikarya</taxon>
        <taxon>Ascomycota</taxon>
        <taxon>Pezizomycotina</taxon>
        <taxon>Sordariomycetes</taxon>
        <taxon>Hypocreomycetidae</taxon>
        <taxon>Glomerellales</taxon>
        <taxon>Glomerellaceae</taxon>
        <taxon>Colletotrichum</taxon>
        <taxon>Colletotrichum orbiculare species complex</taxon>
    </lineage>
</organism>
<dbReference type="AlphaFoldDB" id="A0A484G322"/>
<feature type="compositionally biased region" description="Basic and acidic residues" evidence="1">
    <location>
        <begin position="95"/>
        <end position="111"/>
    </location>
</feature>
<dbReference type="EMBL" id="AMCV02000004">
    <property type="protein sequence ID" value="TDZ24558.1"/>
    <property type="molecule type" value="Genomic_DNA"/>
</dbReference>
<reference evidence="3" key="2">
    <citation type="journal article" date="2019" name="Mol. Plant Microbe Interact.">
        <title>Genome sequence resources for four phytopathogenic fungi from the Colletotrichum orbiculare species complex.</title>
        <authorList>
            <person name="Gan P."/>
            <person name="Tsushima A."/>
            <person name="Narusaka M."/>
            <person name="Narusaka Y."/>
            <person name="Takano Y."/>
            <person name="Kubo Y."/>
            <person name="Shirasu K."/>
        </authorList>
    </citation>
    <scope>GENOME REANNOTATION</scope>
    <source>
        <strain evidence="3">104-T / ATCC 96160 / CBS 514.97 / LARS 414 / MAFF 240422</strain>
    </source>
</reference>
<sequence length="111" mass="12838">MEDRIIQSNTYWAWGARAETARTAPFSVKRPEYRYRSIAIGSLKSVSSWASAEHPVVQTNRNLRFVEQLLKALLLRMRPKHSMLQLGPGQSPRPRPGEKDTWTFDFHRGLT</sequence>
<proteinExistence type="predicted"/>
<evidence type="ECO:0000256" key="1">
    <source>
        <dbReference type="SAM" id="MobiDB-lite"/>
    </source>
</evidence>
<evidence type="ECO:0000313" key="3">
    <source>
        <dbReference type="Proteomes" id="UP000014480"/>
    </source>
</evidence>
<gene>
    <name evidence="2" type="ORF">Cob_v002230</name>
</gene>
<name>A0A484G322_COLOR</name>
<feature type="region of interest" description="Disordered" evidence="1">
    <location>
        <begin position="83"/>
        <end position="111"/>
    </location>
</feature>